<evidence type="ECO:0000256" key="1">
    <source>
        <dbReference type="SAM" id="Phobius"/>
    </source>
</evidence>
<keyword evidence="1" id="KW-0472">Membrane</keyword>
<accession>A0A060UKB9</accession>
<dbReference type="NCBIfam" id="TIGR02532">
    <property type="entry name" value="IV_pilin_GFxxxE"/>
    <property type="match status" value="1"/>
</dbReference>
<dbReference type="AlphaFoldDB" id="A0A060UKB9"/>
<dbReference type="Pfam" id="PF07963">
    <property type="entry name" value="N_methyl"/>
    <property type="match status" value="1"/>
</dbReference>
<protein>
    <submittedName>
        <fullName evidence="2">Putative Type IV pilin</fullName>
    </submittedName>
</protein>
<sequence length="163" mass="16659">MRALVMHAPQQPEQGFTLIETMIALAIFAIGSLGILTILMNGFSINAEGNNLTSGYQIAQNAIGMIRANGSNALQFDGAAVSKTGSVTIPGSANTVVAQAIVSWKNMLHPAALPPALPSANGNIAIVSLQGGGMCPCTATISVGWVSSNGTPEAYTVQTIVGY</sequence>
<reference evidence="2" key="2">
    <citation type="submission" date="2014-07" db="EMBL/GenBank/DDBJ databases">
        <title>Initial genome analysis of the psychrotolerant acidophile Acidithiobacillus ferrivorans CF27: insights into iron and sulfur oxidation pathways and into biofilm formation.</title>
        <authorList>
            <person name="Talla E."/>
            <person name="Hedrich S."/>
            <person name="Mangenot S."/>
            <person name="Ji B."/>
            <person name="Johnson D.B."/>
            <person name="Barbe V."/>
            <person name="Bonnefoy V."/>
        </authorList>
    </citation>
    <scope>NUCLEOTIDE SEQUENCE [LARGE SCALE GENOMIC DNA]</scope>
    <source>
        <strain evidence="2">CF27</strain>
    </source>
</reference>
<evidence type="ECO:0000313" key="2">
    <source>
        <dbReference type="EMBL" id="CDQ09112.1"/>
    </source>
</evidence>
<proteinExistence type="predicted"/>
<keyword evidence="1" id="KW-1133">Transmembrane helix</keyword>
<reference evidence="2" key="1">
    <citation type="submission" date="2014-03" db="EMBL/GenBank/DDBJ databases">
        <authorList>
            <person name="Genoscope - CEA"/>
        </authorList>
    </citation>
    <scope>NUCLEOTIDE SEQUENCE [LARGE SCALE GENOMIC DNA]</scope>
    <source>
        <strain evidence="2">CF27</strain>
    </source>
</reference>
<dbReference type="EMBL" id="CCCS020000009">
    <property type="protein sequence ID" value="CDQ09112.1"/>
    <property type="molecule type" value="Genomic_DNA"/>
</dbReference>
<feature type="transmembrane region" description="Helical" evidence="1">
    <location>
        <begin position="21"/>
        <end position="43"/>
    </location>
</feature>
<organism evidence="2">
    <name type="scientific">Acidithiobacillus ferrivorans</name>
    <dbReference type="NCBI Taxonomy" id="160808"/>
    <lineage>
        <taxon>Bacteria</taxon>
        <taxon>Pseudomonadati</taxon>
        <taxon>Pseudomonadota</taxon>
        <taxon>Acidithiobacillia</taxon>
        <taxon>Acidithiobacillales</taxon>
        <taxon>Acidithiobacillaceae</taxon>
        <taxon>Acidithiobacillus</taxon>
    </lineage>
</organism>
<name>A0A060UKB9_9PROT</name>
<comment type="caution">
    <text evidence="2">The sequence shown here is derived from an EMBL/GenBank/DDBJ whole genome shotgun (WGS) entry which is preliminary data.</text>
</comment>
<keyword evidence="1" id="KW-0812">Transmembrane</keyword>
<dbReference type="PROSITE" id="PS00409">
    <property type="entry name" value="PROKAR_NTER_METHYL"/>
    <property type="match status" value="1"/>
</dbReference>
<gene>
    <name evidence="2" type="ORF">AFERRI_170021</name>
</gene>
<dbReference type="InterPro" id="IPR012902">
    <property type="entry name" value="N_methyl_site"/>
</dbReference>